<evidence type="ECO:0000313" key="2">
    <source>
        <dbReference type="Proteomes" id="UP001431429"/>
    </source>
</evidence>
<reference evidence="1" key="1">
    <citation type="submission" date="2022-06" db="EMBL/GenBank/DDBJ databases">
        <title>Genome public.</title>
        <authorList>
            <person name="Sun Q."/>
        </authorList>
    </citation>
    <scope>NUCLEOTIDE SEQUENCE</scope>
    <source>
        <strain evidence="1">CWNU-1</strain>
    </source>
</reference>
<gene>
    <name evidence="1" type="ORF">NBG84_22875</name>
</gene>
<sequence length="53" mass="5797">MRRPSLVPPWSLSCPDVELGRGQVCGAHAQDWSLSTRGAYPVEEPRAYVSGLI</sequence>
<evidence type="ECO:0000313" key="1">
    <source>
        <dbReference type="EMBL" id="MCM2391099.1"/>
    </source>
</evidence>
<dbReference type="Proteomes" id="UP001431429">
    <property type="component" value="Unassembled WGS sequence"/>
</dbReference>
<comment type="caution">
    <text evidence="1">The sequence shown here is derived from an EMBL/GenBank/DDBJ whole genome shotgun (WGS) entry which is preliminary data.</text>
</comment>
<organism evidence="1 2">
    <name type="scientific">Streptomyces albipurpureus</name>
    <dbReference type="NCBI Taxonomy" id="2897419"/>
    <lineage>
        <taxon>Bacteria</taxon>
        <taxon>Bacillati</taxon>
        <taxon>Actinomycetota</taxon>
        <taxon>Actinomycetes</taxon>
        <taxon>Kitasatosporales</taxon>
        <taxon>Streptomycetaceae</taxon>
        <taxon>Streptomyces</taxon>
    </lineage>
</organism>
<keyword evidence="2" id="KW-1185">Reference proteome</keyword>
<dbReference type="EMBL" id="JAMQAW010000028">
    <property type="protein sequence ID" value="MCM2391099.1"/>
    <property type="molecule type" value="Genomic_DNA"/>
</dbReference>
<name>A0ABT0UR61_9ACTN</name>
<accession>A0ABT0UR61</accession>
<protein>
    <submittedName>
        <fullName evidence="1">Uncharacterized protein</fullName>
    </submittedName>
</protein>
<dbReference type="RefSeq" id="WP_250921424.1">
    <property type="nucleotide sequence ID" value="NZ_JAMQAW010000028.1"/>
</dbReference>
<proteinExistence type="predicted"/>